<protein>
    <submittedName>
        <fullName evidence="1">YlbF family regulator</fullName>
    </submittedName>
</protein>
<dbReference type="Pfam" id="PF06133">
    <property type="entry name" value="Com_YlbF"/>
    <property type="match status" value="1"/>
</dbReference>
<gene>
    <name evidence="1" type="ORF">H9659_02655</name>
</gene>
<dbReference type="EMBL" id="JACSQY010000001">
    <property type="protein sequence ID" value="MBD7907237.1"/>
    <property type="molecule type" value="Genomic_DNA"/>
</dbReference>
<dbReference type="Gene3D" id="1.20.1500.10">
    <property type="entry name" value="YheA/YmcA-like"/>
    <property type="match status" value="1"/>
</dbReference>
<keyword evidence="2" id="KW-1185">Reference proteome</keyword>
<dbReference type="InterPro" id="IPR010368">
    <property type="entry name" value="Com_YlbF"/>
</dbReference>
<proteinExistence type="predicted"/>
<organism evidence="1 2">
    <name type="scientific">Sporosarcina gallistercoris</name>
    <dbReference type="NCBI Taxonomy" id="2762245"/>
    <lineage>
        <taxon>Bacteria</taxon>
        <taxon>Bacillati</taxon>
        <taxon>Bacillota</taxon>
        <taxon>Bacilli</taxon>
        <taxon>Bacillales</taxon>
        <taxon>Caryophanaceae</taxon>
        <taxon>Sporosarcina</taxon>
    </lineage>
</organism>
<name>A0ABR8PGE0_9BACL</name>
<evidence type="ECO:0000313" key="1">
    <source>
        <dbReference type="EMBL" id="MBD7907237.1"/>
    </source>
</evidence>
<reference evidence="1 2" key="1">
    <citation type="submission" date="2020-08" db="EMBL/GenBank/DDBJ databases">
        <title>A Genomic Blueprint of the Chicken Gut Microbiome.</title>
        <authorList>
            <person name="Gilroy R."/>
            <person name="Ravi A."/>
            <person name="Getino M."/>
            <person name="Pursley I."/>
            <person name="Horton D.L."/>
            <person name="Alikhan N.-F."/>
            <person name="Baker D."/>
            <person name="Gharbi K."/>
            <person name="Hall N."/>
            <person name="Watson M."/>
            <person name="Adriaenssens E.M."/>
            <person name="Foster-Nyarko E."/>
            <person name="Jarju S."/>
            <person name="Secka A."/>
            <person name="Antonio M."/>
            <person name="Oren A."/>
            <person name="Chaudhuri R."/>
            <person name="La Ragione R.M."/>
            <person name="Hildebrand F."/>
            <person name="Pallen M.J."/>
        </authorList>
    </citation>
    <scope>NUCLEOTIDE SEQUENCE [LARGE SCALE GENOMIC DNA]</scope>
    <source>
        <strain evidence="1 2">Sa3CUA8</strain>
    </source>
</reference>
<dbReference type="SUPFAM" id="SSF158622">
    <property type="entry name" value="YheA/YmcA-like"/>
    <property type="match status" value="1"/>
</dbReference>
<dbReference type="InterPro" id="IPR052767">
    <property type="entry name" value="Bact_com_dev_regulator"/>
</dbReference>
<dbReference type="PANTHER" id="PTHR38448:SF2">
    <property type="entry name" value="REGULATORY PROTEIN YLBF"/>
    <property type="match status" value="1"/>
</dbReference>
<evidence type="ECO:0000313" key="2">
    <source>
        <dbReference type="Proteomes" id="UP000659496"/>
    </source>
</evidence>
<comment type="caution">
    <text evidence="1">The sequence shown here is derived from an EMBL/GenBank/DDBJ whole genome shotgun (WGS) entry which is preliminary data.</text>
</comment>
<dbReference type="InterPro" id="IPR023378">
    <property type="entry name" value="YheA/YmcA-like_dom_sf"/>
</dbReference>
<dbReference type="PANTHER" id="PTHR38448">
    <property type="entry name" value="REGULATORY PROTEIN YLBF-RELATED"/>
    <property type="match status" value="1"/>
</dbReference>
<sequence length="147" mass="16586">MMMTDEWLAIIEQTDELAEMILTSDVLLAYRSAHHEVYSDPDLVEKIRNFSEMKDRYEEVQRFGRYHPDYNIVMKSIRLDKRALDMNEKVAALRLAENDVQYMLDEISAEIARSVSESVKLPTDNTFVTDSSCGGSCGTGGGCSCSA</sequence>
<dbReference type="Proteomes" id="UP000659496">
    <property type="component" value="Unassembled WGS sequence"/>
</dbReference>
<dbReference type="RefSeq" id="WP_191688391.1">
    <property type="nucleotide sequence ID" value="NZ_JACSQY010000001.1"/>
</dbReference>
<accession>A0ABR8PGE0</accession>